<dbReference type="STRING" id="754436.JCM19237_5882"/>
<proteinExistence type="predicted"/>
<accession>A0A090QMI8</accession>
<protein>
    <submittedName>
        <fullName evidence="1">Uncharacterized protein</fullName>
    </submittedName>
</protein>
<evidence type="ECO:0000313" key="2">
    <source>
        <dbReference type="Proteomes" id="UP000029227"/>
    </source>
</evidence>
<sequence>MSFTVHDTTVTLHDFQLTPPSDVDSDRNERHQTLQVLNTAWQLRADSAHIQLPPSLNQALSPVTTAGFAKDPQNGS</sequence>
<name>A0A090QMI8_9GAMM</name>
<dbReference type="EMBL" id="BBMN01000001">
    <property type="protein sequence ID" value="GAL02989.1"/>
    <property type="molecule type" value="Genomic_DNA"/>
</dbReference>
<dbReference type="AlphaFoldDB" id="A0A090QMI8"/>
<organism evidence="1 2">
    <name type="scientific">Photobacterium aphoticum</name>
    <dbReference type="NCBI Taxonomy" id="754436"/>
    <lineage>
        <taxon>Bacteria</taxon>
        <taxon>Pseudomonadati</taxon>
        <taxon>Pseudomonadota</taxon>
        <taxon>Gammaproteobacteria</taxon>
        <taxon>Vibrionales</taxon>
        <taxon>Vibrionaceae</taxon>
        <taxon>Photobacterium</taxon>
    </lineage>
</organism>
<reference evidence="1 2" key="1">
    <citation type="journal article" date="2014" name="Genome Announc.">
        <title>Draft Genome Sequences of Two Vibrionaceae Species, Vibrio ponticus C121 and Photobacterium aphoticum C119, Isolated as Coral Reef Microbiota.</title>
        <authorList>
            <person name="Al-saari N."/>
            <person name="Meirelles P.M."/>
            <person name="Mino S."/>
            <person name="Suda W."/>
            <person name="Oshima K."/>
            <person name="Hattori M."/>
            <person name="Ohkuma M."/>
            <person name="Thompson F.L."/>
            <person name="Gomez-Gil B."/>
            <person name="Sawabe T."/>
            <person name="Sawabe T."/>
        </authorList>
    </citation>
    <scope>NUCLEOTIDE SEQUENCE [LARGE SCALE GENOMIC DNA]</scope>
    <source>
        <strain evidence="1 2">JCM 19237</strain>
    </source>
</reference>
<gene>
    <name evidence="1" type="ORF">JCM19237_5882</name>
</gene>
<comment type="caution">
    <text evidence="1">The sequence shown here is derived from an EMBL/GenBank/DDBJ whole genome shotgun (WGS) entry which is preliminary data.</text>
</comment>
<evidence type="ECO:0000313" key="1">
    <source>
        <dbReference type="EMBL" id="GAL02989.1"/>
    </source>
</evidence>
<dbReference type="Proteomes" id="UP000029227">
    <property type="component" value="Unassembled WGS sequence"/>
</dbReference>